<sequence>MREKIKSFFARLRRLRKNDADTMALHDSKSAHEATPLAADTAPVLLVSQQSARVVKENHRRVMSPIKQRRLHDTTTKDGAGESIGMKAKKANNEQKYVQTLSPARTAPPSFVQPPTYPFHSSKAAVSLYPSFHRSPGPSRSHGTSPGDQLRSSYLSSPTYHDEIRGYDHSP</sequence>
<protein>
    <submittedName>
        <fullName evidence="2">Uncharacterized protein</fullName>
    </submittedName>
</protein>
<proteinExistence type="predicted"/>
<feature type="compositionally biased region" description="Polar residues" evidence="1">
    <location>
        <begin position="141"/>
        <end position="159"/>
    </location>
</feature>
<feature type="compositionally biased region" description="Basic and acidic residues" evidence="1">
    <location>
        <begin position="160"/>
        <end position="171"/>
    </location>
</feature>
<evidence type="ECO:0000313" key="2">
    <source>
        <dbReference type="EMBL" id="KAK7013877.1"/>
    </source>
</evidence>
<evidence type="ECO:0000256" key="1">
    <source>
        <dbReference type="SAM" id="MobiDB-lite"/>
    </source>
</evidence>
<keyword evidence="3" id="KW-1185">Reference proteome</keyword>
<gene>
    <name evidence="2" type="ORF">R3P38DRAFT_3206443</name>
</gene>
<feature type="region of interest" description="Disordered" evidence="1">
    <location>
        <begin position="129"/>
        <end position="171"/>
    </location>
</feature>
<dbReference type="EMBL" id="JAWWNJ010000058">
    <property type="protein sequence ID" value="KAK7013877.1"/>
    <property type="molecule type" value="Genomic_DNA"/>
</dbReference>
<dbReference type="AlphaFoldDB" id="A0AAW0AL30"/>
<evidence type="ECO:0000313" key="3">
    <source>
        <dbReference type="Proteomes" id="UP001362999"/>
    </source>
</evidence>
<dbReference type="Proteomes" id="UP001362999">
    <property type="component" value="Unassembled WGS sequence"/>
</dbReference>
<name>A0AAW0AL30_9AGAR</name>
<accession>A0AAW0AL30</accession>
<feature type="compositionally biased region" description="Basic and acidic residues" evidence="1">
    <location>
        <begin position="71"/>
        <end position="80"/>
    </location>
</feature>
<comment type="caution">
    <text evidence="2">The sequence shown here is derived from an EMBL/GenBank/DDBJ whole genome shotgun (WGS) entry which is preliminary data.</text>
</comment>
<organism evidence="2 3">
    <name type="scientific">Favolaschia claudopus</name>
    <dbReference type="NCBI Taxonomy" id="2862362"/>
    <lineage>
        <taxon>Eukaryota</taxon>
        <taxon>Fungi</taxon>
        <taxon>Dikarya</taxon>
        <taxon>Basidiomycota</taxon>
        <taxon>Agaricomycotina</taxon>
        <taxon>Agaricomycetes</taxon>
        <taxon>Agaricomycetidae</taxon>
        <taxon>Agaricales</taxon>
        <taxon>Marasmiineae</taxon>
        <taxon>Mycenaceae</taxon>
        <taxon>Favolaschia</taxon>
    </lineage>
</organism>
<feature type="region of interest" description="Disordered" evidence="1">
    <location>
        <begin position="63"/>
        <end position="96"/>
    </location>
</feature>
<reference evidence="2 3" key="1">
    <citation type="journal article" date="2024" name="J Genomics">
        <title>Draft genome sequencing and assembly of Favolaschia claudopus CIRM-BRFM 2984 isolated from oak limbs.</title>
        <authorList>
            <person name="Navarro D."/>
            <person name="Drula E."/>
            <person name="Chaduli D."/>
            <person name="Cazenave R."/>
            <person name="Ahrendt S."/>
            <person name="Wang J."/>
            <person name="Lipzen A."/>
            <person name="Daum C."/>
            <person name="Barry K."/>
            <person name="Grigoriev I.V."/>
            <person name="Favel A."/>
            <person name="Rosso M.N."/>
            <person name="Martin F."/>
        </authorList>
    </citation>
    <scope>NUCLEOTIDE SEQUENCE [LARGE SCALE GENOMIC DNA]</scope>
    <source>
        <strain evidence="2 3">CIRM-BRFM 2984</strain>
    </source>
</reference>